<organism evidence="4 5">
    <name type="scientific">Alicyclobacillus vulcanalis</name>
    <dbReference type="NCBI Taxonomy" id="252246"/>
    <lineage>
        <taxon>Bacteria</taxon>
        <taxon>Bacillati</taxon>
        <taxon>Bacillota</taxon>
        <taxon>Bacilli</taxon>
        <taxon>Bacillales</taxon>
        <taxon>Alicyclobacillaceae</taxon>
        <taxon>Alicyclobacillus</taxon>
    </lineage>
</organism>
<dbReference type="Gene3D" id="3.40.50.1820">
    <property type="entry name" value="alpha/beta hydrolase"/>
    <property type="match status" value="1"/>
</dbReference>
<dbReference type="EMBL" id="FTOO01000015">
    <property type="protein sequence ID" value="SIT12103.1"/>
    <property type="molecule type" value="Genomic_DNA"/>
</dbReference>
<proteinExistence type="predicted"/>
<dbReference type="SMART" id="SM00939">
    <property type="entry name" value="PepX_C"/>
    <property type="match status" value="1"/>
</dbReference>
<reference evidence="5" key="1">
    <citation type="submission" date="2017-01" db="EMBL/GenBank/DDBJ databases">
        <authorList>
            <person name="Varghese N."/>
            <person name="Submissions S."/>
        </authorList>
    </citation>
    <scope>NUCLEOTIDE SEQUENCE [LARGE SCALE GENOMIC DNA]</scope>
    <source>
        <strain evidence="5">DSM 16176</strain>
    </source>
</reference>
<feature type="domain" description="Xaa-Pro dipeptidyl-peptidase C-terminal" evidence="3">
    <location>
        <begin position="374"/>
        <end position="667"/>
    </location>
</feature>
<evidence type="ECO:0000313" key="5">
    <source>
        <dbReference type="Proteomes" id="UP000186156"/>
    </source>
</evidence>
<dbReference type="AlphaFoldDB" id="A0A1N7PN84"/>
<name>A0A1N7PN84_9BACL</name>
<dbReference type="InterPro" id="IPR029058">
    <property type="entry name" value="AB_hydrolase_fold"/>
</dbReference>
<evidence type="ECO:0000256" key="1">
    <source>
        <dbReference type="ARBA" id="ARBA00022801"/>
    </source>
</evidence>
<feature type="chain" id="PRO_5012952861" description="Xaa-Pro dipeptidyl-peptidase C-terminal domain-containing protein" evidence="2">
    <location>
        <begin position="33"/>
        <end position="673"/>
    </location>
</feature>
<dbReference type="PANTHER" id="PTHR43056">
    <property type="entry name" value="PEPTIDASE S9 PROLYL OLIGOPEPTIDASE"/>
    <property type="match status" value="1"/>
</dbReference>
<keyword evidence="5" id="KW-1185">Reference proteome</keyword>
<feature type="signal peptide" evidence="2">
    <location>
        <begin position="1"/>
        <end position="32"/>
    </location>
</feature>
<keyword evidence="2" id="KW-0732">Signal</keyword>
<dbReference type="InterPro" id="IPR005674">
    <property type="entry name" value="CocE/Ser_esterase"/>
</dbReference>
<dbReference type="NCBIfam" id="TIGR00976">
    <property type="entry name" value="CocE_NonD"/>
    <property type="match status" value="1"/>
</dbReference>
<evidence type="ECO:0000259" key="3">
    <source>
        <dbReference type="SMART" id="SM00939"/>
    </source>
</evidence>
<dbReference type="InterPro" id="IPR013736">
    <property type="entry name" value="Xaa-Pro_dipept_C"/>
</dbReference>
<dbReference type="GO" id="GO:0008239">
    <property type="term" value="F:dipeptidyl-peptidase activity"/>
    <property type="evidence" value="ECO:0007669"/>
    <property type="project" value="InterPro"/>
</dbReference>
<dbReference type="PANTHER" id="PTHR43056:SF10">
    <property type="entry name" value="COCE_NOND FAMILY, PUTATIVE (AFU_ORTHOLOGUE AFUA_7G00600)-RELATED"/>
    <property type="match status" value="1"/>
</dbReference>
<dbReference type="Pfam" id="PF08530">
    <property type="entry name" value="PepX_C"/>
    <property type="match status" value="1"/>
</dbReference>
<sequence>MARYQQQRRAAACAASCVFTALLLGFPIPTSANTTLQDQPSSHIRTSRSTLNVFSAWRPEPPTYGVNVEKNVAITMSDGNILYADIYRPADVSTGQPAAGPFPVLLAMTPYRKDITIPGIGYDPYFVKRGYIEVVVDVRGTGSSEGSWQFLGQREIQDGVELIHWCAKLPGSTGAVGMMGESYLGINQLLVAEDVGPNSPLKCIVPLVAANDLYRDTAFMGGIPDLEFSLPWLSLRAGLDELPPDSLLQNPGLGLETALQHTSALSGFYLPLLTNIESGGTDAYNGPFWQSRSPDQNLEAIVQNGIPALLVGGWFDLFQRGEILNYVGLQNAWNHLPAEAPMQPNETVTGRYQLIMGPWYHLTMMPTALDPIMLAWYDRWLKNEPTGIDQTNTPLHVYALSQGTWYDAARVPFDGSSPVTYYLSGGRTGTANSLNDGWLLPNPPTSLTGADTLPYTGLSVPLNRATVQWFMGATELVNRAFDLPPSPGTQNDTAFESTGLTYTTPAFSHGVFLAGPIDVTLYAESTRPDAEFVATVEDVAPDGKAYPLTEGALLGSFRAVDTQKSWYVNGKLLMPFHPYTQASESDLTPGHVEEFDIEVFPTFDYVAPGHRIRVTITTSDVPHLIPTLPQSANLVGGVYQIERNSAYASYVNLPIAPADAFSPSPVSWGPGGS</sequence>
<gene>
    <name evidence="4" type="ORF">SAMN05421799_11527</name>
</gene>
<dbReference type="Gene3D" id="1.10.3020.10">
    <property type="entry name" value="alpha-amino acid ester hydrolase ( Helical cap domain)"/>
    <property type="match status" value="1"/>
</dbReference>
<dbReference type="InterPro" id="IPR000383">
    <property type="entry name" value="Xaa-Pro-like_dom"/>
</dbReference>
<dbReference type="InterPro" id="IPR008979">
    <property type="entry name" value="Galactose-bd-like_sf"/>
</dbReference>
<dbReference type="Proteomes" id="UP000186156">
    <property type="component" value="Unassembled WGS sequence"/>
</dbReference>
<dbReference type="Gene3D" id="2.60.120.260">
    <property type="entry name" value="Galactose-binding domain-like"/>
    <property type="match status" value="1"/>
</dbReference>
<dbReference type="Pfam" id="PF02129">
    <property type="entry name" value="Peptidase_S15"/>
    <property type="match status" value="1"/>
</dbReference>
<protein>
    <recommendedName>
        <fullName evidence="3">Xaa-Pro dipeptidyl-peptidase C-terminal domain-containing protein</fullName>
    </recommendedName>
</protein>
<accession>A0A1N7PN84</accession>
<dbReference type="SUPFAM" id="SSF49785">
    <property type="entry name" value="Galactose-binding domain-like"/>
    <property type="match status" value="1"/>
</dbReference>
<dbReference type="InterPro" id="IPR050585">
    <property type="entry name" value="Xaa-Pro_dipeptidyl-ppase/CocE"/>
</dbReference>
<evidence type="ECO:0000256" key="2">
    <source>
        <dbReference type="SAM" id="SignalP"/>
    </source>
</evidence>
<keyword evidence="1" id="KW-0378">Hydrolase</keyword>
<evidence type="ECO:0000313" key="4">
    <source>
        <dbReference type="EMBL" id="SIT12103.1"/>
    </source>
</evidence>
<dbReference type="SUPFAM" id="SSF53474">
    <property type="entry name" value="alpha/beta-Hydrolases"/>
    <property type="match status" value="1"/>
</dbReference>